<reference evidence="7" key="1">
    <citation type="submission" date="2021-01" db="EMBL/GenBank/DDBJ databases">
        <authorList>
            <person name="Corre E."/>
            <person name="Pelletier E."/>
            <person name="Niang G."/>
            <person name="Scheremetjew M."/>
            <person name="Finn R."/>
            <person name="Kale V."/>
            <person name="Holt S."/>
            <person name="Cochrane G."/>
            <person name="Meng A."/>
            <person name="Brown T."/>
            <person name="Cohen L."/>
        </authorList>
    </citation>
    <scope>NUCLEOTIDE SEQUENCE</scope>
    <source>
        <strain evidence="7">CCMP 410</strain>
    </source>
</reference>
<proteinExistence type="inferred from homology"/>
<dbReference type="PANTHER" id="PTHR42893">
    <property type="entry name" value="PROTEIN DETOXIFICATION 44, CHLOROPLASTIC-RELATED"/>
    <property type="match status" value="1"/>
</dbReference>
<feature type="transmembrane region" description="Helical" evidence="6">
    <location>
        <begin position="477"/>
        <end position="498"/>
    </location>
</feature>
<keyword evidence="4 6" id="KW-1133">Transmembrane helix</keyword>
<feature type="transmembrane region" description="Helical" evidence="6">
    <location>
        <begin position="440"/>
        <end position="465"/>
    </location>
</feature>
<feature type="transmembrane region" description="Helical" evidence="6">
    <location>
        <begin position="390"/>
        <end position="412"/>
    </location>
</feature>
<evidence type="ECO:0000256" key="2">
    <source>
        <dbReference type="ARBA" id="ARBA00010199"/>
    </source>
</evidence>
<evidence type="ECO:0000256" key="4">
    <source>
        <dbReference type="ARBA" id="ARBA00022989"/>
    </source>
</evidence>
<evidence type="ECO:0000256" key="5">
    <source>
        <dbReference type="ARBA" id="ARBA00023136"/>
    </source>
</evidence>
<protein>
    <recommendedName>
        <fullName evidence="8">Polysaccharide biosynthesis protein C-terminal domain-containing protein</fullName>
    </recommendedName>
</protein>
<evidence type="ECO:0000313" key="7">
    <source>
        <dbReference type="EMBL" id="CAD9303258.1"/>
    </source>
</evidence>
<dbReference type="GO" id="GO:0015297">
    <property type="term" value="F:antiporter activity"/>
    <property type="evidence" value="ECO:0007669"/>
    <property type="project" value="InterPro"/>
</dbReference>
<evidence type="ECO:0000256" key="3">
    <source>
        <dbReference type="ARBA" id="ARBA00022692"/>
    </source>
</evidence>
<dbReference type="AlphaFoldDB" id="A0A7S1YJ01"/>
<organism evidence="7">
    <name type="scientific">Grammatophora oceanica</name>
    <dbReference type="NCBI Taxonomy" id="210454"/>
    <lineage>
        <taxon>Eukaryota</taxon>
        <taxon>Sar</taxon>
        <taxon>Stramenopiles</taxon>
        <taxon>Ochrophyta</taxon>
        <taxon>Bacillariophyta</taxon>
        <taxon>Fragilariophyceae</taxon>
        <taxon>Fragilariophycidae</taxon>
        <taxon>Rhabdonematales</taxon>
        <taxon>Grammatophoraceae</taxon>
        <taxon>Grammatophora</taxon>
    </lineage>
</organism>
<comment type="similarity">
    <text evidence="2">Belongs to the multi antimicrobial extrusion (MATE) (TC 2.A.66.1) family.</text>
</comment>
<keyword evidence="5 6" id="KW-0472">Membrane</keyword>
<dbReference type="InterPro" id="IPR002528">
    <property type="entry name" value="MATE_fam"/>
</dbReference>
<dbReference type="EMBL" id="HBGK01043611">
    <property type="protein sequence ID" value="CAD9303258.1"/>
    <property type="molecule type" value="Transcribed_RNA"/>
</dbReference>
<dbReference type="GO" id="GO:0042910">
    <property type="term" value="F:xenobiotic transmembrane transporter activity"/>
    <property type="evidence" value="ECO:0007669"/>
    <property type="project" value="InterPro"/>
</dbReference>
<accession>A0A7S1YJ01</accession>
<evidence type="ECO:0000256" key="1">
    <source>
        <dbReference type="ARBA" id="ARBA00004141"/>
    </source>
</evidence>
<dbReference type="InterPro" id="IPR044644">
    <property type="entry name" value="DinF-like"/>
</dbReference>
<feature type="transmembrane region" description="Helical" evidence="6">
    <location>
        <begin position="312"/>
        <end position="335"/>
    </location>
</feature>
<gene>
    <name evidence="7" type="ORF">GOCE00092_LOCUS22880</name>
</gene>
<sequence>MRFVTFVLLIIGSADLPDRIGTVAFSNPIGTKSMHRLISNTKQPRQSWKGAPSRQQRGRHLMNYESVAGHIQAAENGGESTSNESPSSGSTLMLAFNETEAKAQAAEIDASMQKPPRWRQALPNSKDGYALDKMILGTAIPSMINLAVVPLVNSVDTFWVGRMGVALALAGQAAANSCFFTLYFLVAFLPTMTAPLVAEAVGSGDTEKAQNRVCESLFLCHLLGGLGTLLLVARPRIALQSILAKNAPALEYAAPYLRWRALSMIPALSAATGFAAYRGLLDTLTPLKVSLATNAMNLVLDPLLIFPARMGFVGAALATAMSEAMGGVVYMKLLLKRKLATFAKLFKPPTWEAIKPIVQGGASLLARQAAINVSIVASARKAQAMDPSGVLAAAFGIVNQIYVVGIVVHVAVQGTAAALVPSIKAKDGDVAAREVADRTFFWGSVVGGLLGLSQILAVPVLVPLFSTLPEVQKAVQVPARLGALLHIINGPVFAGEGAMLGQGLYRGLASITALTTAVLVGALTMSPLGGSLRGIILAQIVASTLQATCVVWHHLKLGPLSSKRLEANSKKQGGR</sequence>
<evidence type="ECO:0000256" key="6">
    <source>
        <dbReference type="SAM" id="Phobius"/>
    </source>
</evidence>
<dbReference type="NCBIfam" id="TIGR00797">
    <property type="entry name" value="matE"/>
    <property type="match status" value="1"/>
</dbReference>
<feature type="transmembrane region" description="Helical" evidence="6">
    <location>
        <begin position="504"/>
        <end position="523"/>
    </location>
</feature>
<comment type="subcellular location">
    <subcellularLocation>
        <location evidence="1">Membrane</location>
        <topology evidence="1">Multi-pass membrane protein</topology>
    </subcellularLocation>
</comment>
<name>A0A7S1YJ01_9STRA</name>
<dbReference type="PANTHER" id="PTHR42893:SF46">
    <property type="entry name" value="PROTEIN DETOXIFICATION 44, CHLOROPLASTIC"/>
    <property type="match status" value="1"/>
</dbReference>
<dbReference type="GO" id="GO:0016020">
    <property type="term" value="C:membrane"/>
    <property type="evidence" value="ECO:0007669"/>
    <property type="project" value="UniProtKB-SubCell"/>
</dbReference>
<dbReference type="Pfam" id="PF01554">
    <property type="entry name" value="MatE"/>
    <property type="match status" value="1"/>
</dbReference>
<evidence type="ECO:0008006" key="8">
    <source>
        <dbReference type="Google" id="ProtNLM"/>
    </source>
</evidence>
<keyword evidence="3 6" id="KW-0812">Transmembrane</keyword>